<keyword evidence="1" id="KW-0472">Membrane</keyword>
<proteinExistence type="predicted"/>
<dbReference type="EMBL" id="CP024785">
    <property type="protein sequence ID" value="AUB34505.1"/>
    <property type="molecule type" value="Genomic_DNA"/>
</dbReference>
<keyword evidence="3" id="KW-1185">Reference proteome</keyword>
<organism evidence="2 3">
    <name type="scientific">Nostoc flagelliforme CCNUN1</name>
    <dbReference type="NCBI Taxonomy" id="2038116"/>
    <lineage>
        <taxon>Bacteria</taxon>
        <taxon>Bacillati</taxon>
        <taxon>Cyanobacteriota</taxon>
        <taxon>Cyanophyceae</taxon>
        <taxon>Nostocales</taxon>
        <taxon>Nostocaceae</taxon>
        <taxon>Nostoc</taxon>
    </lineage>
</organism>
<keyword evidence="1" id="KW-0812">Transmembrane</keyword>
<gene>
    <name evidence="2" type="ORF">COO91_00328</name>
</gene>
<accession>A0A2K8SI25</accession>
<dbReference type="AlphaFoldDB" id="A0A2K8SI25"/>
<feature type="transmembrane region" description="Helical" evidence="1">
    <location>
        <begin position="44"/>
        <end position="65"/>
    </location>
</feature>
<sequence>MLSKRQFLLKAERRQLFHLGKPLCVAFRREDRTASRRKNLLRKLILLVGILRLIMPIYLITYWFLTRKY</sequence>
<dbReference type="Proteomes" id="UP000232003">
    <property type="component" value="Chromosome"/>
</dbReference>
<evidence type="ECO:0000256" key="1">
    <source>
        <dbReference type="SAM" id="Phobius"/>
    </source>
</evidence>
<protein>
    <submittedName>
        <fullName evidence="2">Uncharacterized protein</fullName>
    </submittedName>
</protein>
<keyword evidence="1" id="KW-1133">Transmembrane helix</keyword>
<dbReference type="KEGG" id="nfl:COO91_00328"/>
<name>A0A2K8SI25_9NOSO</name>
<evidence type="ECO:0000313" key="3">
    <source>
        <dbReference type="Proteomes" id="UP000232003"/>
    </source>
</evidence>
<evidence type="ECO:0000313" key="2">
    <source>
        <dbReference type="EMBL" id="AUB34505.1"/>
    </source>
</evidence>
<reference evidence="2 3" key="1">
    <citation type="submission" date="2017-11" db="EMBL/GenBank/DDBJ databases">
        <title>Complete genome of a free-living desiccation-tolerant cyanobacterium and its photosynthetic adaptation to extreme terrestrial habitat.</title>
        <authorList>
            <person name="Shang J."/>
        </authorList>
    </citation>
    <scope>NUCLEOTIDE SEQUENCE [LARGE SCALE GENOMIC DNA]</scope>
    <source>
        <strain evidence="2 3">CCNUN1</strain>
    </source>
</reference>